<evidence type="ECO:0000313" key="11">
    <source>
        <dbReference type="EMBL" id="MCZ8511501.1"/>
    </source>
</evidence>
<comment type="catalytic activity">
    <reaction evidence="1">
        <text>ATP + protein L-histidine = ADP + protein N-phospho-L-histidine.</text>
        <dbReference type="EC" id="2.7.13.3"/>
    </reaction>
</comment>
<dbReference type="SUPFAM" id="SSF55874">
    <property type="entry name" value="ATPase domain of HSP90 chaperone/DNA topoisomerase II/histidine kinase"/>
    <property type="match status" value="1"/>
</dbReference>
<feature type="transmembrane region" description="Helical" evidence="9">
    <location>
        <begin position="154"/>
        <end position="172"/>
    </location>
</feature>
<feature type="transmembrane region" description="Helical" evidence="9">
    <location>
        <begin position="83"/>
        <end position="105"/>
    </location>
</feature>
<protein>
    <recommendedName>
        <fullName evidence="2">histidine kinase</fullName>
        <ecNumber evidence="2">2.7.13.3</ecNumber>
    </recommendedName>
</protein>
<reference evidence="11 12" key="1">
    <citation type="submission" date="2022-12" db="EMBL/GenBank/DDBJ databases">
        <title>Draft genome sequence of Paenibacillus sp. dW9.</title>
        <authorList>
            <person name="Choi E.-W."/>
            <person name="Kim D.-U."/>
        </authorList>
    </citation>
    <scope>NUCLEOTIDE SEQUENCE [LARGE SCALE GENOMIC DNA]</scope>
    <source>
        <strain evidence="12">dW9</strain>
    </source>
</reference>
<dbReference type="PRINTS" id="PR00344">
    <property type="entry name" value="BCTRLSENSOR"/>
</dbReference>
<dbReference type="SMART" id="SM00387">
    <property type="entry name" value="HATPase_c"/>
    <property type="match status" value="1"/>
</dbReference>
<keyword evidence="9" id="KW-0812">Transmembrane</keyword>
<keyword evidence="7 11" id="KW-0067">ATP-binding</keyword>
<evidence type="ECO:0000256" key="1">
    <source>
        <dbReference type="ARBA" id="ARBA00000085"/>
    </source>
</evidence>
<dbReference type="InterPro" id="IPR036890">
    <property type="entry name" value="HATPase_C_sf"/>
</dbReference>
<dbReference type="Proteomes" id="UP001527882">
    <property type="component" value="Unassembled WGS sequence"/>
</dbReference>
<dbReference type="InterPro" id="IPR004358">
    <property type="entry name" value="Sig_transdc_His_kin-like_C"/>
</dbReference>
<evidence type="ECO:0000256" key="4">
    <source>
        <dbReference type="ARBA" id="ARBA00022679"/>
    </source>
</evidence>
<dbReference type="PANTHER" id="PTHR43547:SF2">
    <property type="entry name" value="HYBRID SIGNAL TRANSDUCTION HISTIDINE KINASE C"/>
    <property type="match status" value="1"/>
</dbReference>
<dbReference type="InterPro" id="IPR005467">
    <property type="entry name" value="His_kinase_dom"/>
</dbReference>
<feature type="transmembrane region" description="Helical" evidence="9">
    <location>
        <begin position="184"/>
        <end position="201"/>
    </location>
</feature>
<evidence type="ECO:0000256" key="9">
    <source>
        <dbReference type="SAM" id="Phobius"/>
    </source>
</evidence>
<keyword evidence="4" id="KW-0808">Transferase</keyword>
<keyword evidence="12" id="KW-1185">Reference proteome</keyword>
<dbReference type="RefSeq" id="WP_269879899.1">
    <property type="nucleotide sequence ID" value="NZ_JAQAGZ010000002.1"/>
</dbReference>
<evidence type="ECO:0000259" key="10">
    <source>
        <dbReference type="PROSITE" id="PS50109"/>
    </source>
</evidence>
<dbReference type="GO" id="GO:0005524">
    <property type="term" value="F:ATP binding"/>
    <property type="evidence" value="ECO:0007669"/>
    <property type="project" value="UniProtKB-KW"/>
</dbReference>
<evidence type="ECO:0000256" key="2">
    <source>
        <dbReference type="ARBA" id="ARBA00012438"/>
    </source>
</evidence>
<dbReference type="InterPro" id="IPR003594">
    <property type="entry name" value="HATPase_dom"/>
</dbReference>
<keyword evidence="9" id="KW-0472">Membrane</keyword>
<keyword evidence="3" id="KW-0597">Phosphoprotein</keyword>
<keyword evidence="9" id="KW-1133">Transmembrane helix</keyword>
<gene>
    <name evidence="11" type="ORF">O9H85_03440</name>
</gene>
<organism evidence="11 12">
    <name type="scientific">Paenibacillus gyeongsangnamensis</name>
    <dbReference type="NCBI Taxonomy" id="3388067"/>
    <lineage>
        <taxon>Bacteria</taxon>
        <taxon>Bacillati</taxon>
        <taxon>Bacillota</taxon>
        <taxon>Bacilli</taxon>
        <taxon>Bacillales</taxon>
        <taxon>Paenibacillaceae</taxon>
        <taxon>Paenibacillus</taxon>
    </lineage>
</organism>
<evidence type="ECO:0000256" key="6">
    <source>
        <dbReference type="ARBA" id="ARBA00022777"/>
    </source>
</evidence>
<name>A0ABT4Q3U6_9BACL</name>
<keyword evidence="6" id="KW-0418">Kinase</keyword>
<dbReference type="PROSITE" id="PS50109">
    <property type="entry name" value="HIS_KIN"/>
    <property type="match status" value="1"/>
</dbReference>
<feature type="transmembrane region" description="Helical" evidence="9">
    <location>
        <begin position="26"/>
        <end position="47"/>
    </location>
</feature>
<proteinExistence type="predicted"/>
<evidence type="ECO:0000256" key="3">
    <source>
        <dbReference type="ARBA" id="ARBA00022553"/>
    </source>
</evidence>
<dbReference type="Gene3D" id="3.30.565.10">
    <property type="entry name" value="Histidine kinase-like ATPase, C-terminal domain"/>
    <property type="match status" value="1"/>
</dbReference>
<sequence length="500" mass="57367">MTILLLILMAASIALFIMKAKHPSAYWTGLVLFGWFLSMSGLVLFIAKYGGFYFQINTVLFLSDSIRNLLLYAPISIDTISRLITVGRSLFIYSLIGLSITLFYYRPIRQIWKLYLLNTILPLFNIIFYDPIVYRWSLGYIDPQWTYTIGWMTRGWLIVSALVSIVLMLWRYRRITVPWLKKQVKYILLGVFALTLFYFYLGFLGPLQVTDIRTYYVLYSDFTNYNPPLTVTEWYFSIIITGLLSLTSIVFIWRYTEVEKKLGKPDLHLERKLNTANMGTKVFTHAIKNQLLMLQLLVNKTRSIAATSDVSASPAEMAKNMEKMSVIVGDTLQRLDQLYNSFKTTYLQLKPLQAHDMLNKTLEKLQIPENINLLVVKTPANPMILADEAHLIEALANIIINAFEAIGKDNAGQVTVRMYTEANWLIVTIKDNGPGIKAEHLDIIFDPFFTNKNTNKNWGVGLSYVKQIVHGHFGHIHVTSTPGIGSVFQVLIPIYLHLER</sequence>
<dbReference type="PANTHER" id="PTHR43547">
    <property type="entry name" value="TWO-COMPONENT HISTIDINE KINASE"/>
    <property type="match status" value="1"/>
</dbReference>
<dbReference type="EC" id="2.7.13.3" evidence="2"/>
<evidence type="ECO:0000256" key="5">
    <source>
        <dbReference type="ARBA" id="ARBA00022741"/>
    </source>
</evidence>
<keyword evidence="5" id="KW-0547">Nucleotide-binding</keyword>
<dbReference type="EMBL" id="JAQAGZ010000002">
    <property type="protein sequence ID" value="MCZ8511501.1"/>
    <property type="molecule type" value="Genomic_DNA"/>
</dbReference>
<evidence type="ECO:0000256" key="8">
    <source>
        <dbReference type="ARBA" id="ARBA00023012"/>
    </source>
</evidence>
<accession>A0ABT4Q3U6</accession>
<evidence type="ECO:0000313" key="12">
    <source>
        <dbReference type="Proteomes" id="UP001527882"/>
    </source>
</evidence>
<dbReference type="Pfam" id="PF02518">
    <property type="entry name" value="HATPase_c"/>
    <property type="match status" value="1"/>
</dbReference>
<feature type="domain" description="Histidine kinase" evidence="10">
    <location>
        <begin position="282"/>
        <end position="496"/>
    </location>
</feature>
<keyword evidence="8" id="KW-0902">Two-component regulatory system</keyword>
<evidence type="ECO:0000256" key="7">
    <source>
        <dbReference type="ARBA" id="ARBA00022840"/>
    </source>
</evidence>
<feature type="transmembrane region" description="Helical" evidence="9">
    <location>
        <begin position="114"/>
        <end position="134"/>
    </location>
</feature>
<feature type="transmembrane region" description="Helical" evidence="9">
    <location>
        <begin position="234"/>
        <end position="255"/>
    </location>
</feature>
<comment type="caution">
    <text evidence="11">The sequence shown here is derived from an EMBL/GenBank/DDBJ whole genome shotgun (WGS) entry which is preliminary data.</text>
</comment>